<dbReference type="Pfam" id="PF00563">
    <property type="entry name" value="EAL"/>
    <property type="match status" value="1"/>
</dbReference>
<accession>A0A240UPN5</accession>
<evidence type="ECO:0000313" key="1">
    <source>
        <dbReference type="EMBL" id="ART63033.1"/>
    </source>
</evidence>
<dbReference type="EMBL" id="CP021358">
    <property type="protein sequence ID" value="ART63033.1"/>
    <property type="molecule type" value="Genomic_DNA"/>
</dbReference>
<keyword evidence="2" id="KW-1185">Reference proteome</keyword>
<dbReference type="AlphaFoldDB" id="A0A240UPN5"/>
<protein>
    <submittedName>
        <fullName evidence="1">Uncharacterized protein</fullName>
    </submittedName>
</protein>
<dbReference type="InterPro" id="IPR000014">
    <property type="entry name" value="PAS"/>
</dbReference>
<dbReference type="NCBIfam" id="TIGR00229">
    <property type="entry name" value="sensory_box"/>
    <property type="match status" value="1"/>
</dbReference>
<dbReference type="RefSeq" id="WP_086900244.1">
    <property type="nucleotide sequence ID" value="NZ_CP021358.1"/>
</dbReference>
<dbReference type="InterPro" id="IPR035919">
    <property type="entry name" value="EAL_sf"/>
</dbReference>
<dbReference type="CDD" id="cd01949">
    <property type="entry name" value="GGDEF"/>
    <property type="match status" value="1"/>
</dbReference>
<gene>
    <name evidence="1" type="ORF">B9H00_08190</name>
</gene>
<dbReference type="InterPro" id="IPR052155">
    <property type="entry name" value="Biofilm_reg_signaling"/>
</dbReference>
<dbReference type="KEGG" id="kma:B9H00_08190"/>
<dbReference type="InterPro" id="IPR035965">
    <property type="entry name" value="PAS-like_dom_sf"/>
</dbReference>
<proteinExistence type="predicted"/>
<dbReference type="PROSITE" id="PS50112">
    <property type="entry name" value="PAS"/>
    <property type="match status" value="1"/>
</dbReference>
<dbReference type="Pfam" id="PF13426">
    <property type="entry name" value="PAS_9"/>
    <property type="match status" value="1"/>
</dbReference>
<dbReference type="InterPro" id="IPR029150">
    <property type="entry name" value="dCache_3"/>
</dbReference>
<dbReference type="Proteomes" id="UP000194457">
    <property type="component" value="Chromosome"/>
</dbReference>
<dbReference type="InterPro" id="IPR000160">
    <property type="entry name" value="GGDEF_dom"/>
</dbReference>
<dbReference type="PROSITE" id="PS50887">
    <property type="entry name" value="GGDEF"/>
    <property type="match status" value="1"/>
</dbReference>
<reference evidence="1 2" key="1">
    <citation type="submission" date="2017-05" db="EMBL/GenBank/DDBJ databases">
        <authorList>
            <person name="Song R."/>
            <person name="Chenine A.L."/>
            <person name="Ruprecht R.M."/>
        </authorList>
    </citation>
    <scope>NUCLEOTIDE SEQUENCE [LARGE SCALE GENOMIC DNA]</scope>
    <source>
        <strain evidence="1">SW32</strain>
    </source>
</reference>
<dbReference type="Gene3D" id="3.30.70.270">
    <property type="match status" value="1"/>
</dbReference>
<dbReference type="SMART" id="SM00091">
    <property type="entry name" value="PAS"/>
    <property type="match status" value="1"/>
</dbReference>
<sequence length="928" mass="104639">MKQKFFSLKWRAIFLTSLVLLGLASVFTFVSHMNMTRQFQVMQNNNYERQIKEIEVSIKRDSNDLRQLASIVAASESLGSSLANQDIGAGKEVIESQWPTLQLGSGLEEVTVYNSDGSLFLHMGQPQADTDDDIIARWVKGVSDNDIPENKIFCRYDCRQYAMVPILLNGNSVGSVLVARPLADIALYALQNAGGNIALLLKNNKKNTVDDHYLDNWSMMITAVTHEKSTLPLLTAAVERFSFEELLGNPRIIKYQGRSYELLAMPIKAEEESRKGYFILTSDVSDQISTINRTTTYTLLIALGGWLSAEILLFGIMWRPMARLRRLTYLLPVLAQGGFDKIRQQAKVRSGLWHDEIDVLGQTAQKLANQLELLEEEVDFKGKQLNERLLELSHERDFITGLLNTAHVLIFTQDVDGRITLVNQYALELLGMNRKQLLGKQFKNIFQIHARALNHSLSQHESVVRGAHQEEKIITWVHTTMGDNDKTAQRISVGLDISARKKAEQKLEWLAHRDPLTSLYNRRFFQQSLEAAIARGAHGAVLYLDLDQFKMVNELGGHHAGDQLLRLVADALSSELAGECIVARQGGDEFSILLEAADAQEALATAEKVHERLESILFSENGRHHRAMASIGIALYPEHGNNETELMASADLAMYKAKEKSTQKWYLLSSIHESREQLQERAYWVELIRSSLADNRFKLMLQPIVCLEDLSVKHYEVLLRMYDENGRLHMPGSFIPVAERFGLIVDIDRWVVREAVLLLSKLKNDQASLAINLSGQSLHDDTIKRFIERELDNRNVSPSRIIVEITETAAVADLATARNVLQEISDLGCRIALDDFGVGFSSFHYLDQLPSDYIKIDGSFIQHMLTNDKDRLIVKSIADIAKGFGKEVIAEFVDQEAIIEILKSYGIAYAQGYYMGRPAEAASFNIQE</sequence>
<dbReference type="Gene3D" id="3.30.450.20">
    <property type="entry name" value="PAS domain"/>
    <property type="match status" value="1"/>
</dbReference>
<dbReference type="SMART" id="SM00267">
    <property type="entry name" value="GGDEF"/>
    <property type="match status" value="1"/>
</dbReference>
<dbReference type="PANTHER" id="PTHR44757:SF2">
    <property type="entry name" value="BIOFILM ARCHITECTURE MAINTENANCE PROTEIN MBAA"/>
    <property type="match status" value="1"/>
</dbReference>
<dbReference type="SUPFAM" id="SSF141868">
    <property type="entry name" value="EAL domain-like"/>
    <property type="match status" value="1"/>
</dbReference>
<dbReference type="Pfam" id="PF00990">
    <property type="entry name" value="GGDEF"/>
    <property type="match status" value="1"/>
</dbReference>
<dbReference type="Pfam" id="PF14827">
    <property type="entry name" value="dCache_3"/>
    <property type="match status" value="1"/>
</dbReference>
<dbReference type="PANTHER" id="PTHR44757">
    <property type="entry name" value="DIGUANYLATE CYCLASE DGCP"/>
    <property type="match status" value="1"/>
</dbReference>
<name>A0A240UPN5_9GAMM</name>
<evidence type="ECO:0000313" key="2">
    <source>
        <dbReference type="Proteomes" id="UP000194457"/>
    </source>
</evidence>
<dbReference type="CDD" id="cd01948">
    <property type="entry name" value="EAL"/>
    <property type="match status" value="1"/>
</dbReference>
<dbReference type="SUPFAM" id="SSF55073">
    <property type="entry name" value="Nucleotide cyclase"/>
    <property type="match status" value="1"/>
</dbReference>
<dbReference type="InterPro" id="IPR001633">
    <property type="entry name" value="EAL_dom"/>
</dbReference>
<dbReference type="CDD" id="cd00130">
    <property type="entry name" value="PAS"/>
    <property type="match status" value="1"/>
</dbReference>
<dbReference type="Gene3D" id="3.20.20.450">
    <property type="entry name" value="EAL domain"/>
    <property type="match status" value="1"/>
</dbReference>
<dbReference type="NCBIfam" id="TIGR00254">
    <property type="entry name" value="GGDEF"/>
    <property type="match status" value="1"/>
</dbReference>
<dbReference type="SUPFAM" id="SSF55785">
    <property type="entry name" value="PYP-like sensor domain (PAS domain)"/>
    <property type="match status" value="1"/>
</dbReference>
<organism evidence="1 2">
    <name type="scientific">Kushneria marisflavi</name>
    <dbReference type="NCBI Taxonomy" id="157779"/>
    <lineage>
        <taxon>Bacteria</taxon>
        <taxon>Pseudomonadati</taxon>
        <taxon>Pseudomonadota</taxon>
        <taxon>Gammaproteobacteria</taxon>
        <taxon>Oceanospirillales</taxon>
        <taxon>Halomonadaceae</taxon>
        <taxon>Kushneria</taxon>
    </lineage>
</organism>
<dbReference type="SMART" id="SM00052">
    <property type="entry name" value="EAL"/>
    <property type="match status" value="1"/>
</dbReference>
<dbReference type="InterPro" id="IPR043128">
    <property type="entry name" value="Rev_trsase/Diguanyl_cyclase"/>
</dbReference>
<dbReference type="InterPro" id="IPR029787">
    <property type="entry name" value="Nucleotide_cyclase"/>
</dbReference>
<dbReference type="OrthoDB" id="9787514at2"/>
<dbReference type="PROSITE" id="PS50883">
    <property type="entry name" value="EAL"/>
    <property type="match status" value="1"/>
</dbReference>